<name>A0ABR1FKZ0_AURAN</name>
<feature type="transmembrane region" description="Helical" evidence="6">
    <location>
        <begin position="1536"/>
        <end position="1553"/>
    </location>
</feature>
<dbReference type="Gene3D" id="1.10.287.70">
    <property type="match status" value="1"/>
</dbReference>
<dbReference type="EMBL" id="JBBJCI010000366">
    <property type="protein sequence ID" value="KAK7232765.1"/>
    <property type="molecule type" value="Genomic_DNA"/>
</dbReference>
<proteinExistence type="predicted"/>
<dbReference type="InterPro" id="IPR013320">
    <property type="entry name" value="ConA-like_dom_sf"/>
</dbReference>
<dbReference type="Pfam" id="PF08016">
    <property type="entry name" value="PKD_channel"/>
    <property type="match status" value="1"/>
</dbReference>
<keyword evidence="4 6" id="KW-0472">Membrane</keyword>
<comment type="caution">
    <text evidence="8">The sequence shown here is derived from an EMBL/GenBank/DDBJ whole genome shotgun (WGS) entry which is preliminary data.</text>
</comment>
<feature type="region of interest" description="Disordered" evidence="5">
    <location>
        <begin position="1809"/>
        <end position="1845"/>
    </location>
</feature>
<organism evidence="8 9">
    <name type="scientific">Aureococcus anophagefferens</name>
    <name type="common">Harmful bloom alga</name>
    <dbReference type="NCBI Taxonomy" id="44056"/>
    <lineage>
        <taxon>Eukaryota</taxon>
        <taxon>Sar</taxon>
        <taxon>Stramenopiles</taxon>
        <taxon>Ochrophyta</taxon>
        <taxon>Pelagophyceae</taxon>
        <taxon>Pelagomonadales</taxon>
        <taxon>Pelagomonadaceae</taxon>
        <taxon>Aureococcus</taxon>
    </lineage>
</organism>
<dbReference type="Gene3D" id="2.60.120.200">
    <property type="match status" value="1"/>
</dbReference>
<evidence type="ECO:0000256" key="3">
    <source>
        <dbReference type="ARBA" id="ARBA00022989"/>
    </source>
</evidence>
<feature type="region of interest" description="Disordered" evidence="5">
    <location>
        <begin position="1"/>
        <end position="81"/>
    </location>
</feature>
<evidence type="ECO:0000256" key="1">
    <source>
        <dbReference type="ARBA" id="ARBA00004141"/>
    </source>
</evidence>
<dbReference type="Proteomes" id="UP001363151">
    <property type="component" value="Unassembled WGS sequence"/>
</dbReference>
<dbReference type="InterPro" id="IPR013122">
    <property type="entry name" value="PKD1_2_channel"/>
</dbReference>
<dbReference type="PANTHER" id="PTHR10877">
    <property type="entry name" value="POLYCYSTIN FAMILY MEMBER"/>
    <property type="match status" value="1"/>
</dbReference>
<feature type="compositionally biased region" description="Low complexity" evidence="5">
    <location>
        <begin position="70"/>
        <end position="81"/>
    </location>
</feature>
<feature type="transmembrane region" description="Helical" evidence="6">
    <location>
        <begin position="1703"/>
        <end position="1725"/>
    </location>
</feature>
<reference evidence="8 9" key="1">
    <citation type="submission" date="2024-03" db="EMBL/GenBank/DDBJ databases">
        <title>Aureococcus anophagefferens CCMP1851 and Kratosvirus quantuckense: Draft genome of a second virus-susceptible host strain in the model system.</title>
        <authorList>
            <person name="Chase E."/>
            <person name="Truchon A.R."/>
            <person name="Schepens W."/>
            <person name="Wilhelm S.W."/>
        </authorList>
    </citation>
    <scope>NUCLEOTIDE SEQUENCE [LARGE SCALE GENOMIC DNA]</scope>
    <source>
        <strain evidence="8 9">CCMP1851</strain>
    </source>
</reference>
<dbReference type="InterPro" id="IPR051223">
    <property type="entry name" value="Polycystin"/>
</dbReference>
<feature type="transmembrane region" description="Helical" evidence="6">
    <location>
        <begin position="201"/>
        <end position="223"/>
    </location>
</feature>
<feature type="domain" description="MAM" evidence="7">
    <location>
        <begin position="751"/>
        <end position="910"/>
    </location>
</feature>
<comment type="subcellular location">
    <subcellularLocation>
        <location evidence="1">Membrane</location>
        <topology evidence="1">Multi-pass membrane protein</topology>
    </subcellularLocation>
</comment>
<dbReference type="InterPro" id="IPR000998">
    <property type="entry name" value="MAM_dom"/>
</dbReference>
<keyword evidence="2 6" id="KW-0812">Transmembrane</keyword>
<keyword evidence="9" id="KW-1185">Reference proteome</keyword>
<evidence type="ECO:0000256" key="5">
    <source>
        <dbReference type="SAM" id="MobiDB-lite"/>
    </source>
</evidence>
<dbReference type="PANTHER" id="PTHR10877:SF183">
    <property type="entry name" value="AT14535P-RELATED"/>
    <property type="match status" value="1"/>
</dbReference>
<accession>A0ABR1FKZ0</accession>
<dbReference type="SUPFAM" id="SSF49899">
    <property type="entry name" value="Concanavalin A-like lectins/glucanases"/>
    <property type="match status" value="1"/>
</dbReference>
<keyword evidence="3 6" id="KW-1133">Transmembrane helix</keyword>
<gene>
    <name evidence="8" type="ORF">SO694_00037213</name>
</gene>
<evidence type="ECO:0000313" key="8">
    <source>
        <dbReference type="EMBL" id="KAK7232765.1"/>
    </source>
</evidence>
<protein>
    <recommendedName>
        <fullName evidence="7">MAM domain-containing protein</fullName>
    </recommendedName>
</protein>
<evidence type="ECO:0000256" key="4">
    <source>
        <dbReference type="ARBA" id="ARBA00023136"/>
    </source>
</evidence>
<evidence type="ECO:0000256" key="2">
    <source>
        <dbReference type="ARBA" id="ARBA00022692"/>
    </source>
</evidence>
<feature type="transmembrane region" description="Helical" evidence="6">
    <location>
        <begin position="1643"/>
        <end position="1664"/>
    </location>
</feature>
<evidence type="ECO:0000259" key="7">
    <source>
        <dbReference type="SMART" id="SM00137"/>
    </source>
</evidence>
<sequence length="2050" mass="224664">MDERSGSMRRSVSRANEHKKHRHHHTSQPRPHAALDERSGSMRQHVSKKNLVALDIEGAAPRPAAPRPTSPRWSPRLSRSQSFSEVFRRPSRLIMEEFESLGFTDHMRDQILPKDGSPHRSQGRAVAGHAIAVRLARTYGVFNEQSPHFTAFVDRIRRGEIDMEEHGRKHSLKAGKTDASFFADKIGRNVMRRLRHDRGMLASYANLIIFVVHILVFMSVIALQRGVEGTERYQFFAIRDALLGFSNATTENGESYVRDFLLDFDTFEDFLRGDVLGMIFQDSECGDALCEPRDENPNYEPDPYEREAASFVGCRADCGIVDTTPVEFRFFDTSKLDVASAVMAAALDDGWLDKSAMAWGARTDGGEVLVKPVAGWNVCHASDHYWGTPETVCLFDGDVQINGRPYRTAELDFESSFFGESKVLDLYAGDWELRYAFDGFAWTYPYSTVDDPLAGQTVQIGFPAIRGAVCTRDAFSGEEACDLWAPCPDANECACSYVDNVYRCFDDAYWAGFNAETMTHSTLKDDDVDIEMAAFPDSVAYEAIAKWWQIPRAPAATSAWGDRSAPAAVANASAWNPRVRKFSLVLLNVYASLTWLGNTVSILDAAGEVVTSETLTDTGCAVVDVLLSEGRTYAFESATTEAGDQYHAGMGWALYDGDALVLRGSGDVQACTFTVSDRGATCDAGGGDGASIADCPVVGPTCEGFATPDAVVSVFDYRCYGDGASSSGDANATAAPTPAAAAYALPPDDAVAAVDCAFDADLCNYEDGGGNGGPWTFFVGRTGTPNSGPKEFGDRSDADDGFAYVEASGTSNDTFILRSPAFAALAEPALLTFKLHAYGDRVAYMNLEGLVGGTWEVLFRTVYDQGHRWHEKSAEVPAATTRIRWRGFTYFWTGDIAIDDVAFAAAAAPTPAPTASEDDGRLRCYAGWKRYSEGDADFLAGQWQQDPSSEIVTCPADDTHCVLLEYAWPFAGGGVGWNGFNEPTKAVQPLTAGAVPAAYVGLGGCWSDFERMLLADMIHAGYDFPDPGPLDPRLCMNVKSEYYEQHALLSDCLACAGDLCNVPGAQDPAWYANVFNVSAQALGASGEYFLDELGVVNRISAQGMDTETGVFCSPQRMADGVCDLPQSGFACLHDGGDCLDDEHAYVAAPWVRYRKGEDGALDDWPYALVLGKPPQAHATVPHVLWRAVFDRVFLEGAAGNFTGEARVGNLAEPRGPPLAAVDPAKASESWDDVARYLPSAACPECAAYAGDFATVPFTVEVGPGNKVGGYNPENYDMFASPSEGDLRARWLSHPNRVIFGPLVSQRRVVLERCPAEGPFADLRDPGAPLCDFHRGEKALFRPEYLPNRASEAPFGVDPTFLESSFLYKGANDEALKDELYDNATELQGSGVPYGFFYDSGCPGARDFPVVFDTNLNRTRALELFDTLTEGAYFDKQTLDATVQMATVNVETGLLTYIEIVAERVKEGGIRVTDSYRVFDPRPYDSDSDVARAFLELANVAIVLALIFVECRELWHTYAVTGGIWDYVLSGSNFIDVLGYVVSLVMFAEWLHFWRLAARIRPLAHYDAYADIDAVGRITGASGDVDAIQDQYEDIKRASNSLARYDEYIAVAMIMMAFQLLKNLDFHPRIGMISRTVRAATTDLTYFIIVFLFVLEIYAFLGVLLHGKVHEDFENLFASSLTMMKALCGMFDDSAIEVTFINAAFYWSFMVLSFFLLLNSLLAIIVEAYTSVVEAGRAEQHTDPLPFTLWKLRQDAAIWGWRVLLPSGLRRKSGRGGREAAHEDLFLSVAELSDILECWFDAEDRPLASAGAPKKRARRASMGAPGGDDAPPPLGHKDREPGRSAPGMYARVNEIQGCPVSWRNFAWRWQKDNANDPIVCLDHHFLCCIFRILHARYEARMADEGAPPAEPPLCDEGVDVLVWNVLVRYGGKSADIDNSGHTTQHEMTALARLLRLQKTYDAHPDIDDGTALCAALNYFNGVSTQAEMEANFARELELDADLAELHHAGPDVPATARNLGLERARSLHGALLEAPDDAVPSSHELSYCGTL</sequence>
<evidence type="ECO:0000256" key="6">
    <source>
        <dbReference type="SAM" id="Phobius"/>
    </source>
</evidence>
<evidence type="ECO:0000313" key="9">
    <source>
        <dbReference type="Proteomes" id="UP001363151"/>
    </source>
</evidence>
<feature type="compositionally biased region" description="Basic residues" evidence="5">
    <location>
        <begin position="17"/>
        <end position="27"/>
    </location>
</feature>
<dbReference type="Pfam" id="PF00629">
    <property type="entry name" value="MAM"/>
    <property type="match status" value="1"/>
</dbReference>
<dbReference type="SMART" id="SM00137">
    <property type="entry name" value="MAM"/>
    <property type="match status" value="1"/>
</dbReference>